<feature type="transmembrane region" description="Helical" evidence="5">
    <location>
        <begin position="102"/>
        <end position="121"/>
    </location>
</feature>
<evidence type="ECO:0000256" key="2">
    <source>
        <dbReference type="ARBA" id="ARBA00022692"/>
    </source>
</evidence>
<evidence type="ECO:0000256" key="4">
    <source>
        <dbReference type="ARBA" id="ARBA00023136"/>
    </source>
</evidence>
<keyword evidence="3 5" id="KW-1133">Transmembrane helix</keyword>
<keyword evidence="7" id="KW-1185">Reference proteome</keyword>
<organism evidence="6 7">
    <name type="scientific">Streptomyces carpaticus</name>
    <dbReference type="NCBI Taxonomy" id="285558"/>
    <lineage>
        <taxon>Bacteria</taxon>
        <taxon>Bacillati</taxon>
        <taxon>Actinomycetota</taxon>
        <taxon>Actinomycetes</taxon>
        <taxon>Kitasatosporales</taxon>
        <taxon>Streptomycetaceae</taxon>
        <taxon>Streptomyces</taxon>
    </lineage>
</organism>
<name>A0ABV4ZKJ9_9ACTN</name>
<feature type="transmembrane region" description="Helical" evidence="5">
    <location>
        <begin position="73"/>
        <end position="95"/>
    </location>
</feature>
<evidence type="ECO:0000256" key="5">
    <source>
        <dbReference type="SAM" id="Phobius"/>
    </source>
</evidence>
<evidence type="ECO:0000313" key="7">
    <source>
        <dbReference type="Proteomes" id="UP001577267"/>
    </source>
</evidence>
<keyword evidence="2 5" id="KW-0812">Transmembrane</keyword>
<protein>
    <submittedName>
        <fullName evidence="6">DoxX family protein</fullName>
    </submittedName>
</protein>
<evidence type="ECO:0000256" key="1">
    <source>
        <dbReference type="ARBA" id="ARBA00004141"/>
    </source>
</evidence>
<evidence type="ECO:0000313" key="6">
    <source>
        <dbReference type="EMBL" id="MFB4194290.1"/>
    </source>
</evidence>
<proteinExistence type="predicted"/>
<comment type="subcellular location">
    <subcellularLocation>
        <location evidence="1">Membrane</location>
        <topology evidence="1">Multi-pass membrane protein</topology>
    </subcellularLocation>
</comment>
<dbReference type="RefSeq" id="WP_375062306.1">
    <property type="nucleotide sequence ID" value="NZ_JBHGBT010000005.1"/>
</dbReference>
<dbReference type="EMBL" id="JBHGBT010000005">
    <property type="protein sequence ID" value="MFB4194290.1"/>
    <property type="molecule type" value="Genomic_DNA"/>
</dbReference>
<dbReference type="Pfam" id="PF13564">
    <property type="entry name" value="DoxX_2"/>
    <property type="match status" value="1"/>
</dbReference>
<sequence>MRTHPGAVMFIGYGVVSVLLSAILIGTAAVSLSGNAQYRANLRELRVPDSWQPRLAVTKLAGGVGLLAGTVSVPLGVVAAAGVVCYFIGAVLIHLRAGDRGLVPPIVSGLLAVAALILRLASA</sequence>
<accession>A0ABV4ZKJ9</accession>
<reference evidence="6 7" key="1">
    <citation type="submission" date="2024-09" db="EMBL/GenBank/DDBJ databases">
        <title>Draft genome sequence of multifaceted antimicrobials producing Streptomyces sp. strain FH1.</title>
        <authorList>
            <person name="Hassan F."/>
            <person name="Ali H."/>
            <person name="Hassan N."/>
            <person name="Nawaz A."/>
        </authorList>
    </citation>
    <scope>NUCLEOTIDE SEQUENCE [LARGE SCALE GENOMIC DNA]</scope>
    <source>
        <strain evidence="6 7">FH1</strain>
    </source>
</reference>
<dbReference type="InterPro" id="IPR032808">
    <property type="entry name" value="DoxX"/>
</dbReference>
<comment type="caution">
    <text evidence="6">The sequence shown here is derived from an EMBL/GenBank/DDBJ whole genome shotgun (WGS) entry which is preliminary data.</text>
</comment>
<feature type="transmembrane region" description="Helical" evidence="5">
    <location>
        <begin position="7"/>
        <end position="32"/>
    </location>
</feature>
<keyword evidence="4 5" id="KW-0472">Membrane</keyword>
<gene>
    <name evidence="6" type="ORF">ACE11A_08000</name>
</gene>
<evidence type="ECO:0000256" key="3">
    <source>
        <dbReference type="ARBA" id="ARBA00022989"/>
    </source>
</evidence>
<dbReference type="Proteomes" id="UP001577267">
    <property type="component" value="Unassembled WGS sequence"/>
</dbReference>